<sequence length="70" mass="8708">MTKTLEMLKDLQAYGHLVGDPEEAFKRIPRINRRILLCYFTKWQKYPEDKNLEYEFLERWQPVREFLENE</sequence>
<proteinExistence type="predicted"/>
<protein>
    <submittedName>
        <fullName evidence="1">Uncharacterized protein</fullName>
    </submittedName>
</protein>
<accession>A0A6H1ZC37</accession>
<gene>
    <name evidence="1" type="ORF">TM448A00186_0026</name>
</gene>
<dbReference type="AlphaFoldDB" id="A0A6H1ZC37"/>
<organism evidence="1">
    <name type="scientific">viral metagenome</name>
    <dbReference type="NCBI Taxonomy" id="1070528"/>
    <lineage>
        <taxon>unclassified sequences</taxon>
        <taxon>metagenomes</taxon>
        <taxon>organismal metagenomes</taxon>
    </lineage>
</organism>
<reference evidence="1" key="1">
    <citation type="submission" date="2020-03" db="EMBL/GenBank/DDBJ databases">
        <title>The deep terrestrial virosphere.</title>
        <authorList>
            <person name="Holmfeldt K."/>
            <person name="Nilsson E."/>
            <person name="Simone D."/>
            <person name="Lopez-Fernandez M."/>
            <person name="Wu X."/>
            <person name="de Brujin I."/>
            <person name="Lundin D."/>
            <person name="Andersson A."/>
            <person name="Bertilsson S."/>
            <person name="Dopson M."/>
        </authorList>
    </citation>
    <scope>NUCLEOTIDE SEQUENCE</scope>
    <source>
        <strain evidence="1">TM448A00186</strain>
    </source>
</reference>
<dbReference type="EMBL" id="MT143986">
    <property type="protein sequence ID" value="QJA45114.1"/>
    <property type="molecule type" value="Genomic_DNA"/>
</dbReference>
<name>A0A6H1ZC37_9ZZZZ</name>
<evidence type="ECO:0000313" key="1">
    <source>
        <dbReference type="EMBL" id="QJA45114.1"/>
    </source>
</evidence>